<reference evidence="3" key="2">
    <citation type="submission" date="2020-06" db="EMBL/GenBank/DDBJ databases">
        <authorList>
            <person name="Ji K."/>
            <person name="Li J."/>
        </authorList>
    </citation>
    <scope>NUCLEOTIDE SEQUENCE</scope>
    <source>
        <strain evidence="3">JKM2019</strain>
        <tissue evidence="3">Whole body</tissue>
    </source>
</reference>
<dbReference type="InterPro" id="IPR014756">
    <property type="entry name" value="Ig_E-set"/>
</dbReference>
<keyword evidence="5" id="KW-1185">Reference proteome</keyword>
<dbReference type="Proteomes" id="UP000828236">
    <property type="component" value="Unassembled WGS sequence"/>
</dbReference>
<reference evidence="4" key="4">
    <citation type="journal article" date="2022" name="Res Sq">
        <title>Comparative Genomics Reveals Insights into the Divergent Evolution of Astigmatic Mites and Household Pest Adaptations.</title>
        <authorList>
            <person name="Xiong Q."/>
            <person name="Wan A.T.-Y."/>
            <person name="Liu X.-Y."/>
            <person name="Fung C.S.-H."/>
            <person name="Xiao X."/>
            <person name="Malainual N."/>
            <person name="Hou J."/>
            <person name="Wang L."/>
            <person name="Wang M."/>
            <person name="Yang K."/>
            <person name="Cui Y."/>
            <person name="Leung E."/>
            <person name="Nong W."/>
            <person name="Shin S.-K."/>
            <person name="Au S."/>
            <person name="Jeong K.Y."/>
            <person name="Chew F.T."/>
            <person name="Hui J."/>
            <person name="Leung T.F."/>
            <person name="Tungtrongchitr A."/>
            <person name="Zhong N."/>
            <person name="Liu Z."/>
            <person name="Tsui S."/>
        </authorList>
    </citation>
    <scope>NUCLEOTIDE SEQUENCE</scope>
    <source>
        <strain evidence="4">Derf</strain>
        <tissue evidence="4">Whole organism</tissue>
    </source>
</reference>
<dbReference type="SMART" id="SM00737">
    <property type="entry name" value="ML"/>
    <property type="match status" value="1"/>
</dbReference>
<dbReference type="Proteomes" id="UP000790347">
    <property type="component" value="Unassembled WGS sequence"/>
</dbReference>
<comment type="caution">
    <text evidence="4">The sequence shown here is derived from an EMBL/GenBank/DDBJ whole genome shotgun (WGS) entry which is preliminary data.</text>
</comment>
<name>A0A922IGQ8_DERFA</name>
<reference evidence="4" key="1">
    <citation type="submission" date="2013-05" db="EMBL/GenBank/DDBJ databases">
        <authorList>
            <person name="Yim A.K.Y."/>
            <person name="Chan T.F."/>
            <person name="Ji K.M."/>
            <person name="Liu X.Y."/>
            <person name="Zhou J.W."/>
            <person name="Li R.Q."/>
            <person name="Yang K.Y."/>
            <person name="Li J."/>
            <person name="Li M."/>
            <person name="Law P.T.W."/>
            <person name="Wu Y.L."/>
            <person name="Cai Z.L."/>
            <person name="Qin H."/>
            <person name="Bao Y."/>
            <person name="Leung R.K.K."/>
            <person name="Ng P.K.S."/>
            <person name="Zou J."/>
            <person name="Zhong X.J."/>
            <person name="Ran P.X."/>
            <person name="Zhong N.S."/>
            <person name="Liu Z.G."/>
            <person name="Tsui S.K.W."/>
        </authorList>
    </citation>
    <scope>NUCLEOTIDE SEQUENCE</scope>
    <source>
        <strain evidence="4">Derf</strain>
        <tissue evidence="4">Whole organism</tissue>
    </source>
</reference>
<dbReference type="EMBL" id="SDOV01000004">
    <property type="protein sequence ID" value="KAH7641861.1"/>
    <property type="molecule type" value="Genomic_DNA"/>
</dbReference>
<keyword evidence="1" id="KW-0732">Signal</keyword>
<reference evidence="3" key="3">
    <citation type="journal article" date="2021" name="World Allergy Organ. J.">
        <title>Chromosome-level assembly of Dermatophagoides farinae genome and transcriptome reveals two novel allergens Der f 37 and Der f 39.</title>
        <authorList>
            <person name="Chen J."/>
            <person name="Cai Z."/>
            <person name="Fan D."/>
            <person name="Hu J."/>
            <person name="Hou Y."/>
            <person name="He Y."/>
            <person name="Zhang Z."/>
            <person name="Zhao Z."/>
            <person name="Gao P."/>
            <person name="Hu W."/>
            <person name="Sun J."/>
            <person name="Li J."/>
            <person name="Ji K."/>
        </authorList>
    </citation>
    <scope>NUCLEOTIDE SEQUENCE</scope>
    <source>
        <strain evidence="3">JKM2019</strain>
    </source>
</reference>
<evidence type="ECO:0000313" key="4">
    <source>
        <dbReference type="EMBL" id="KAH9528888.1"/>
    </source>
</evidence>
<proteinExistence type="predicted"/>
<evidence type="ECO:0000313" key="3">
    <source>
        <dbReference type="EMBL" id="KAH7641861.1"/>
    </source>
</evidence>
<dbReference type="AlphaFoldDB" id="A0A922IGQ8"/>
<feature type="chain" id="PRO_5038276991" evidence="1">
    <location>
        <begin position="29"/>
        <end position="178"/>
    </location>
</feature>
<feature type="domain" description="MD-2-related lipid-recognition" evidence="2">
    <location>
        <begin position="49"/>
        <end position="175"/>
    </location>
</feature>
<organism evidence="4 5">
    <name type="scientific">Dermatophagoides farinae</name>
    <name type="common">American house dust mite</name>
    <dbReference type="NCBI Taxonomy" id="6954"/>
    <lineage>
        <taxon>Eukaryota</taxon>
        <taxon>Metazoa</taxon>
        <taxon>Ecdysozoa</taxon>
        <taxon>Arthropoda</taxon>
        <taxon>Chelicerata</taxon>
        <taxon>Arachnida</taxon>
        <taxon>Acari</taxon>
        <taxon>Acariformes</taxon>
        <taxon>Sarcoptiformes</taxon>
        <taxon>Astigmata</taxon>
        <taxon>Psoroptidia</taxon>
        <taxon>Analgoidea</taxon>
        <taxon>Pyroglyphidae</taxon>
        <taxon>Dermatophagoidinae</taxon>
        <taxon>Dermatophagoides</taxon>
    </lineage>
</organism>
<protein>
    <submittedName>
        <fullName evidence="3">Group 2/22 mite allergen-like protein</fullName>
    </submittedName>
    <submittedName>
        <fullName evidence="4">Phosphatidylglycerol/phosphatidylinositol transfer protein</fullName>
    </submittedName>
</protein>
<evidence type="ECO:0000313" key="5">
    <source>
        <dbReference type="Proteomes" id="UP000790347"/>
    </source>
</evidence>
<dbReference type="OrthoDB" id="6490559at2759"/>
<evidence type="ECO:0000259" key="2">
    <source>
        <dbReference type="SMART" id="SM00737"/>
    </source>
</evidence>
<dbReference type="SUPFAM" id="SSF81296">
    <property type="entry name" value="E set domains"/>
    <property type="match status" value="1"/>
</dbReference>
<evidence type="ECO:0000256" key="1">
    <source>
        <dbReference type="SAM" id="SignalP"/>
    </source>
</evidence>
<dbReference type="EMBL" id="ASGP02000001">
    <property type="protein sequence ID" value="KAH9528888.1"/>
    <property type="molecule type" value="Genomic_DNA"/>
</dbReference>
<feature type="signal peptide" evidence="1">
    <location>
        <begin position="1"/>
        <end position="28"/>
    </location>
</feature>
<sequence length="178" mass="19718">MICQQTFNSSSSMLILSLLLLLPVITLSKTISRRASEQESDADDGIMEYNDCGIGNLRRLKVMGCEPDEEMRSRFCLLTRGSNASLVAKFIADGDYPTVSTDVRIKIGFLEFGYPPIEYDACLHYVACPLHKDELSVARVIFPIPSFSPRFANMLITARLYGPNSELIVCGQARAGLI</sequence>
<gene>
    <name evidence="4" type="primary">NPC2_3</name>
    <name evidence="4" type="ORF">DERF_002796</name>
    <name evidence="3" type="ORF">HUG17_4906</name>
</gene>
<accession>A0A922IGQ8</accession>
<dbReference type="Pfam" id="PF02221">
    <property type="entry name" value="E1_DerP2_DerF2"/>
    <property type="match status" value="1"/>
</dbReference>
<dbReference type="Gene3D" id="2.60.40.770">
    <property type="match status" value="1"/>
</dbReference>
<dbReference type="InterPro" id="IPR003172">
    <property type="entry name" value="ML_dom"/>
</dbReference>